<feature type="compositionally biased region" description="Basic and acidic residues" evidence="1">
    <location>
        <begin position="534"/>
        <end position="549"/>
    </location>
</feature>
<dbReference type="AlphaFoldDB" id="A0A0P0W1A8"/>
<feature type="non-terminal residue" evidence="2">
    <location>
        <position position="564"/>
    </location>
</feature>
<dbReference type="Gramene" id="Os03t0672950-00">
    <property type="protein sequence ID" value="Os03t0672950-00"/>
    <property type="gene ID" value="Os03g0672950"/>
</dbReference>
<feature type="region of interest" description="Disordered" evidence="1">
    <location>
        <begin position="127"/>
        <end position="152"/>
    </location>
</feature>
<feature type="region of interest" description="Disordered" evidence="1">
    <location>
        <begin position="526"/>
        <end position="550"/>
    </location>
</feature>
<reference evidence="2 3" key="3">
    <citation type="journal article" date="2013" name="Rice">
        <title>Improvement of the Oryza sativa Nipponbare reference genome using next generation sequence and optical map data.</title>
        <authorList>
            <person name="Kawahara Y."/>
            <person name="de la Bastide M."/>
            <person name="Hamilton J.P."/>
            <person name="Kanamori H."/>
            <person name="McCombie W.R."/>
            <person name="Ouyang S."/>
            <person name="Schwartz D.C."/>
            <person name="Tanaka T."/>
            <person name="Wu J."/>
            <person name="Zhou S."/>
            <person name="Childs K.L."/>
            <person name="Davidson R.M."/>
            <person name="Lin H."/>
            <person name="Quesada-Ocampo L."/>
            <person name="Vaillancourt B."/>
            <person name="Sakai H."/>
            <person name="Lee S.S."/>
            <person name="Kim J."/>
            <person name="Numa H."/>
            <person name="Itoh T."/>
            <person name="Buell C.R."/>
            <person name="Matsumoto T."/>
        </authorList>
    </citation>
    <scope>NUCLEOTIDE SEQUENCE [LARGE SCALE GENOMIC DNA]</scope>
    <source>
        <strain evidence="3">cv. Nipponbare</strain>
    </source>
</reference>
<dbReference type="FunCoup" id="A0A0P0W1A8">
    <property type="interactions" value="331"/>
</dbReference>
<sequence>LSHGDVEHERRVILVDGELLGDLGAGGRDDVDVVRAVVAPEPELAVAVGAAVRAGEPLPLELQQAAAGLVHLPLGVDEVGVVAAHGELPEPPEHDAVHRRVRVRLPEHRLQVVGADVLVRRRHVQLREPQRQAQHGEPVERRAHDGADGRGHVALQPDAAHRRALLLQPGHLRDVRLGRRADVDARALDVVVVDEQQRIRVQLARRPEHGGARAGAELVLVEGPVQHLVVDVVVPELALVPGEEAVDAAGHGGGELVGGQRLHPLLHRAVHLPEDAVAAHAHAVVGAELEEVVGVGVVELPLLRLRPVPLELVPEHRPVEVLGEEVHVVLVVHVGPHDARAQREAVRHLPHPHLHAVGGGGAARRRRHLHHHVALAHLVGELAEVLGAGLAVDGEHAEAGDHEVDAGVGALDVEHHARRRRGRRLDAERPADLVPPLVQRHDLPAVEPLAVDGDGDVDVLRLAGRLLPADAHPRRHLVRRVRRHPVGDDLRGAHPRLRPVRDVDVLPVERLVAVAVVAVERRQRLPRHGREHARRTAVDGERARAEPEPPVHAVVQVAVLQDVR</sequence>
<reference evidence="2 3" key="2">
    <citation type="journal article" date="2013" name="Plant Cell Physiol.">
        <title>Rice Annotation Project Database (RAP-DB): an integrative and interactive database for rice genomics.</title>
        <authorList>
            <person name="Sakai H."/>
            <person name="Lee S.S."/>
            <person name="Tanaka T."/>
            <person name="Numa H."/>
            <person name="Kim J."/>
            <person name="Kawahara Y."/>
            <person name="Wakimoto H."/>
            <person name="Yang C.C."/>
            <person name="Iwamoto M."/>
            <person name="Abe T."/>
            <person name="Yamada Y."/>
            <person name="Muto A."/>
            <person name="Inokuchi H."/>
            <person name="Ikemura T."/>
            <person name="Matsumoto T."/>
            <person name="Sasaki T."/>
            <person name="Itoh T."/>
        </authorList>
    </citation>
    <scope>NUCLEOTIDE SEQUENCE [LARGE SCALE GENOMIC DNA]</scope>
    <source>
        <strain evidence="3">cv. Nipponbare</strain>
    </source>
</reference>
<evidence type="ECO:0000313" key="2">
    <source>
        <dbReference type="EMBL" id="BAS85699.1"/>
    </source>
</evidence>
<feature type="non-terminal residue" evidence="2">
    <location>
        <position position="1"/>
    </location>
</feature>
<keyword evidence="3" id="KW-1185">Reference proteome</keyword>
<organism evidence="2 3">
    <name type="scientific">Oryza sativa subsp. japonica</name>
    <name type="common">Rice</name>
    <dbReference type="NCBI Taxonomy" id="39947"/>
    <lineage>
        <taxon>Eukaryota</taxon>
        <taxon>Viridiplantae</taxon>
        <taxon>Streptophyta</taxon>
        <taxon>Embryophyta</taxon>
        <taxon>Tracheophyta</taxon>
        <taxon>Spermatophyta</taxon>
        <taxon>Magnoliopsida</taxon>
        <taxon>Liliopsida</taxon>
        <taxon>Poales</taxon>
        <taxon>Poaceae</taxon>
        <taxon>BOP clade</taxon>
        <taxon>Oryzoideae</taxon>
        <taxon>Oryzeae</taxon>
        <taxon>Oryzinae</taxon>
        <taxon>Oryza</taxon>
        <taxon>Oryza sativa</taxon>
    </lineage>
</organism>
<dbReference type="PaxDb" id="39947-A0A0P0W1A8"/>
<accession>A0A0P0W1A8</accession>
<feature type="compositionally biased region" description="Basic and acidic residues" evidence="1">
    <location>
        <begin position="137"/>
        <end position="151"/>
    </location>
</feature>
<evidence type="ECO:0000256" key="1">
    <source>
        <dbReference type="SAM" id="MobiDB-lite"/>
    </source>
</evidence>
<evidence type="ECO:0000313" key="3">
    <source>
        <dbReference type="Proteomes" id="UP000059680"/>
    </source>
</evidence>
<proteinExistence type="predicted"/>
<dbReference type="InParanoid" id="A0A0P0W1A8"/>
<dbReference type="EMBL" id="AP014959">
    <property type="protein sequence ID" value="BAS85699.1"/>
    <property type="molecule type" value="Genomic_DNA"/>
</dbReference>
<dbReference type="Proteomes" id="UP000059680">
    <property type="component" value="Chromosome 3"/>
</dbReference>
<reference evidence="3" key="1">
    <citation type="journal article" date="2005" name="Nature">
        <title>The map-based sequence of the rice genome.</title>
        <authorList>
            <consortium name="International rice genome sequencing project (IRGSP)"/>
            <person name="Matsumoto T."/>
            <person name="Wu J."/>
            <person name="Kanamori H."/>
            <person name="Katayose Y."/>
            <person name="Fujisawa M."/>
            <person name="Namiki N."/>
            <person name="Mizuno H."/>
            <person name="Yamamoto K."/>
            <person name="Antonio B.A."/>
            <person name="Baba T."/>
            <person name="Sakata K."/>
            <person name="Nagamura Y."/>
            <person name="Aoki H."/>
            <person name="Arikawa K."/>
            <person name="Arita K."/>
            <person name="Bito T."/>
            <person name="Chiden Y."/>
            <person name="Fujitsuka N."/>
            <person name="Fukunaka R."/>
            <person name="Hamada M."/>
            <person name="Harada C."/>
            <person name="Hayashi A."/>
            <person name="Hijishita S."/>
            <person name="Honda M."/>
            <person name="Hosokawa S."/>
            <person name="Ichikawa Y."/>
            <person name="Idonuma A."/>
            <person name="Iijima M."/>
            <person name="Ikeda M."/>
            <person name="Ikeno M."/>
            <person name="Ito K."/>
            <person name="Ito S."/>
            <person name="Ito T."/>
            <person name="Ito Y."/>
            <person name="Ito Y."/>
            <person name="Iwabuchi A."/>
            <person name="Kamiya K."/>
            <person name="Karasawa W."/>
            <person name="Kurita K."/>
            <person name="Katagiri S."/>
            <person name="Kikuta A."/>
            <person name="Kobayashi H."/>
            <person name="Kobayashi N."/>
            <person name="Machita K."/>
            <person name="Maehara T."/>
            <person name="Masukawa M."/>
            <person name="Mizubayashi T."/>
            <person name="Mukai Y."/>
            <person name="Nagasaki H."/>
            <person name="Nagata Y."/>
            <person name="Naito S."/>
            <person name="Nakashima M."/>
            <person name="Nakama Y."/>
            <person name="Nakamichi Y."/>
            <person name="Nakamura M."/>
            <person name="Meguro A."/>
            <person name="Negishi M."/>
            <person name="Ohta I."/>
            <person name="Ohta T."/>
            <person name="Okamoto M."/>
            <person name="Ono N."/>
            <person name="Saji S."/>
            <person name="Sakaguchi M."/>
            <person name="Sakai K."/>
            <person name="Shibata M."/>
            <person name="Shimokawa T."/>
            <person name="Song J."/>
            <person name="Takazaki Y."/>
            <person name="Terasawa K."/>
            <person name="Tsugane M."/>
            <person name="Tsuji K."/>
            <person name="Ueda S."/>
            <person name="Waki K."/>
            <person name="Yamagata H."/>
            <person name="Yamamoto M."/>
            <person name="Yamamoto S."/>
            <person name="Yamane H."/>
            <person name="Yoshiki S."/>
            <person name="Yoshihara R."/>
            <person name="Yukawa K."/>
            <person name="Zhong H."/>
            <person name="Yano M."/>
            <person name="Yuan Q."/>
            <person name="Ouyang S."/>
            <person name="Liu J."/>
            <person name="Jones K.M."/>
            <person name="Gansberger K."/>
            <person name="Moffat K."/>
            <person name="Hill J."/>
            <person name="Bera J."/>
            <person name="Fadrosh D."/>
            <person name="Jin S."/>
            <person name="Johri S."/>
            <person name="Kim M."/>
            <person name="Overton L."/>
            <person name="Reardon M."/>
            <person name="Tsitrin T."/>
            <person name="Vuong H."/>
            <person name="Weaver B."/>
            <person name="Ciecko A."/>
            <person name="Tallon L."/>
            <person name="Jackson J."/>
            <person name="Pai G."/>
            <person name="Aken S.V."/>
            <person name="Utterback T."/>
            <person name="Reidmuller S."/>
            <person name="Feldblyum T."/>
            <person name="Hsiao J."/>
            <person name="Zismann V."/>
            <person name="Iobst S."/>
            <person name="de Vazeille A.R."/>
            <person name="Buell C.R."/>
            <person name="Ying K."/>
            <person name="Li Y."/>
            <person name="Lu T."/>
            <person name="Huang Y."/>
            <person name="Zhao Q."/>
            <person name="Feng Q."/>
            <person name="Zhang L."/>
            <person name="Zhu J."/>
            <person name="Weng Q."/>
            <person name="Mu J."/>
            <person name="Lu Y."/>
            <person name="Fan D."/>
            <person name="Liu Y."/>
            <person name="Guan J."/>
            <person name="Zhang Y."/>
            <person name="Yu S."/>
            <person name="Liu X."/>
            <person name="Zhang Y."/>
            <person name="Hong G."/>
            <person name="Han B."/>
            <person name="Choisne N."/>
            <person name="Demange N."/>
            <person name="Orjeda G."/>
            <person name="Samain S."/>
            <person name="Cattolico L."/>
            <person name="Pelletier E."/>
            <person name="Couloux A."/>
            <person name="Segurens B."/>
            <person name="Wincker P."/>
            <person name="D'Hont A."/>
            <person name="Scarpelli C."/>
            <person name="Weissenbach J."/>
            <person name="Salanoubat M."/>
            <person name="Quetier F."/>
            <person name="Yu Y."/>
            <person name="Kim H.R."/>
            <person name="Rambo T."/>
            <person name="Currie J."/>
            <person name="Collura K."/>
            <person name="Luo M."/>
            <person name="Yang T."/>
            <person name="Ammiraju J.S.S."/>
            <person name="Engler F."/>
            <person name="Soderlund C."/>
            <person name="Wing R.A."/>
            <person name="Palmer L.E."/>
            <person name="de la Bastide M."/>
            <person name="Spiegel L."/>
            <person name="Nascimento L."/>
            <person name="Zutavern T."/>
            <person name="O'Shaughnessy A."/>
            <person name="Dike S."/>
            <person name="Dedhia N."/>
            <person name="Preston R."/>
            <person name="Balija V."/>
            <person name="McCombie W.R."/>
            <person name="Chow T."/>
            <person name="Chen H."/>
            <person name="Chung M."/>
            <person name="Chen C."/>
            <person name="Shaw J."/>
            <person name="Wu H."/>
            <person name="Hsiao K."/>
            <person name="Chao Y."/>
            <person name="Chu M."/>
            <person name="Cheng C."/>
            <person name="Hour A."/>
            <person name="Lee P."/>
            <person name="Lin S."/>
            <person name="Lin Y."/>
            <person name="Liou J."/>
            <person name="Liu S."/>
            <person name="Hsing Y."/>
            <person name="Raghuvanshi S."/>
            <person name="Mohanty A."/>
            <person name="Bharti A.K."/>
            <person name="Gaur A."/>
            <person name="Gupta V."/>
            <person name="Kumar D."/>
            <person name="Ravi V."/>
            <person name="Vij S."/>
            <person name="Kapur A."/>
            <person name="Khurana P."/>
            <person name="Khurana P."/>
            <person name="Khurana J.P."/>
            <person name="Tyagi A.K."/>
            <person name="Gaikwad K."/>
            <person name="Singh A."/>
            <person name="Dalal V."/>
            <person name="Srivastava S."/>
            <person name="Dixit A."/>
            <person name="Pal A.K."/>
            <person name="Ghazi I.A."/>
            <person name="Yadav M."/>
            <person name="Pandit A."/>
            <person name="Bhargava A."/>
            <person name="Sureshbabu K."/>
            <person name="Batra K."/>
            <person name="Sharma T.R."/>
            <person name="Mohapatra T."/>
            <person name="Singh N.K."/>
            <person name="Messing J."/>
            <person name="Nelson A.B."/>
            <person name="Fuks G."/>
            <person name="Kavchok S."/>
            <person name="Keizer G."/>
            <person name="Linton E."/>
            <person name="Llaca V."/>
            <person name="Song R."/>
            <person name="Tanyolac B."/>
            <person name="Young S."/>
            <person name="Ho-Il K."/>
            <person name="Hahn J.H."/>
            <person name="Sangsakoo G."/>
            <person name="Vanavichit A."/>
            <person name="de Mattos Luiz.A.T."/>
            <person name="Zimmer P.D."/>
            <person name="Malone G."/>
            <person name="Dellagostin O."/>
            <person name="de Oliveira A.C."/>
            <person name="Bevan M."/>
            <person name="Bancroft I."/>
            <person name="Minx P."/>
            <person name="Cordum H."/>
            <person name="Wilson R."/>
            <person name="Cheng Z."/>
            <person name="Jin W."/>
            <person name="Jiang J."/>
            <person name="Leong S.A."/>
            <person name="Iwama H."/>
            <person name="Gojobori T."/>
            <person name="Itoh T."/>
            <person name="Niimura Y."/>
            <person name="Fujii Y."/>
            <person name="Habara T."/>
            <person name="Sakai H."/>
            <person name="Sato Y."/>
            <person name="Wilson G."/>
            <person name="Kumar K."/>
            <person name="McCouch S."/>
            <person name="Juretic N."/>
            <person name="Hoen D."/>
            <person name="Wright S."/>
            <person name="Bruskiewich R."/>
            <person name="Bureau T."/>
            <person name="Miyao A."/>
            <person name="Hirochika H."/>
            <person name="Nishikawa T."/>
            <person name="Kadowaki K."/>
            <person name="Sugiura M."/>
            <person name="Burr B."/>
            <person name="Sasaki T."/>
        </authorList>
    </citation>
    <scope>NUCLEOTIDE SEQUENCE [LARGE SCALE GENOMIC DNA]</scope>
    <source>
        <strain evidence="3">cv. Nipponbare</strain>
    </source>
</reference>
<protein>
    <submittedName>
        <fullName evidence="2">Os03g0672950 protein</fullName>
    </submittedName>
</protein>
<gene>
    <name evidence="2" type="ordered locus">Os03g0672950</name>
    <name evidence="2" type="ORF">OSNPB_030672950</name>
</gene>
<name>A0A0P0W1A8_ORYSJ</name>